<keyword evidence="6" id="KW-1185">Reference proteome</keyword>
<dbReference type="SFLD" id="SFLDG01129">
    <property type="entry name" value="C1.5:_HAD__Beta-PGM__Phosphata"/>
    <property type="match status" value="1"/>
</dbReference>
<dbReference type="EMBL" id="JBELOE010000284">
    <property type="protein sequence ID" value="MER2494147.1"/>
    <property type="molecule type" value="Genomic_DNA"/>
</dbReference>
<comment type="cofactor">
    <cofactor evidence="4">
        <name>Mg(2+)</name>
        <dbReference type="ChEBI" id="CHEBI:18420"/>
    </cofactor>
    <text evidence="4">Binds 1 Mg(2+) ion per subunit.</text>
</comment>
<dbReference type="SFLD" id="SFLDS00003">
    <property type="entry name" value="Haloacid_Dehalogenase"/>
    <property type="match status" value="1"/>
</dbReference>
<comment type="caution">
    <text evidence="5">The sequence shown here is derived from an EMBL/GenBank/DDBJ whole genome shotgun (WGS) entry which is preliminary data.</text>
</comment>
<dbReference type="RefSeq" id="WP_221935014.1">
    <property type="nucleotide sequence ID" value="NZ_CP041660.1"/>
</dbReference>
<dbReference type="SFLD" id="SFLDF00044">
    <property type="entry name" value="enolase-phosphatase"/>
    <property type="match status" value="1"/>
</dbReference>
<dbReference type="InterPro" id="IPR023943">
    <property type="entry name" value="Enolase-ppase_E1"/>
</dbReference>
<dbReference type="HAMAP" id="MF_01681">
    <property type="entry name" value="Salvage_MtnC"/>
    <property type="match status" value="1"/>
</dbReference>
<accession>A0ABV1RMI8</accession>
<comment type="catalytic activity">
    <reaction evidence="4">
        <text>5-methylsulfanyl-2,3-dioxopentyl phosphate + H2O = 1,2-dihydroxy-5-(methylsulfanyl)pent-1-en-3-one + phosphate</text>
        <dbReference type="Rhea" id="RHEA:21700"/>
        <dbReference type="ChEBI" id="CHEBI:15377"/>
        <dbReference type="ChEBI" id="CHEBI:43474"/>
        <dbReference type="ChEBI" id="CHEBI:49252"/>
        <dbReference type="ChEBI" id="CHEBI:58828"/>
        <dbReference type="EC" id="3.1.3.77"/>
    </reaction>
</comment>
<comment type="similarity">
    <text evidence="4">Belongs to the HAD-like hydrolase superfamily. MasA/MtnC family.</text>
</comment>
<dbReference type="InterPro" id="IPR023214">
    <property type="entry name" value="HAD_sf"/>
</dbReference>
<dbReference type="CDD" id="cd01629">
    <property type="entry name" value="HAD_EP"/>
    <property type="match status" value="1"/>
</dbReference>
<comment type="function">
    <text evidence="4">Bifunctional enzyme that catalyzes the enolization of 2,3-diketo-5-methylthiopentyl-1-phosphate (DK-MTP-1-P) into the intermediate 2-hydroxy-3-keto-5-methylthiopentenyl-1-phosphate (HK-MTPenyl-1-P), which is then dephosphorylated to form the acireductone 1,2-dihydroxy-3-keto-5-methylthiopentene (DHK-MTPene).</text>
</comment>
<dbReference type="PANTHER" id="PTHR20371:SF1">
    <property type="entry name" value="ENOLASE-PHOSPHATASE E1"/>
    <property type="match status" value="1"/>
</dbReference>
<evidence type="ECO:0000313" key="5">
    <source>
        <dbReference type="EMBL" id="MER2494147.1"/>
    </source>
</evidence>
<dbReference type="PANTHER" id="PTHR20371">
    <property type="entry name" value="ENOLASE-PHOSPHATASE E1"/>
    <property type="match status" value="1"/>
</dbReference>
<evidence type="ECO:0000256" key="4">
    <source>
        <dbReference type="HAMAP-Rule" id="MF_01681"/>
    </source>
</evidence>
<protein>
    <recommendedName>
        <fullName evidence="4">Enolase-phosphatase E1</fullName>
        <ecNumber evidence="4">3.1.3.77</ecNumber>
    </recommendedName>
    <alternativeName>
        <fullName evidence="4">2,3-diketo-5-methylthio-1-phosphopentane phosphatase</fullName>
    </alternativeName>
</protein>
<keyword evidence="2 4" id="KW-0378">Hydrolase</keyword>
<gene>
    <name evidence="4 5" type="primary">mtnC</name>
    <name evidence="5" type="ORF">ABS311_19905</name>
</gene>
<name>A0ABV1RMI8_9ALTE</name>
<dbReference type="Gene3D" id="1.10.720.60">
    <property type="match status" value="1"/>
</dbReference>
<keyword evidence="3 4" id="KW-0486">Methionine biosynthesis</keyword>
<dbReference type="Gene3D" id="3.40.50.1000">
    <property type="entry name" value="HAD superfamily/HAD-like"/>
    <property type="match status" value="1"/>
</dbReference>
<comment type="subunit">
    <text evidence="4">Monomer.</text>
</comment>
<dbReference type="InterPro" id="IPR036412">
    <property type="entry name" value="HAD-like_sf"/>
</dbReference>
<evidence type="ECO:0000256" key="2">
    <source>
        <dbReference type="ARBA" id="ARBA00022801"/>
    </source>
</evidence>
<organism evidence="5 6">
    <name type="scientific">Catenovulum sediminis</name>
    <dbReference type="NCBI Taxonomy" id="1740262"/>
    <lineage>
        <taxon>Bacteria</taxon>
        <taxon>Pseudomonadati</taxon>
        <taxon>Pseudomonadota</taxon>
        <taxon>Gammaproteobacteria</taxon>
        <taxon>Alteromonadales</taxon>
        <taxon>Alteromonadaceae</taxon>
        <taxon>Catenovulum</taxon>
    </lineage>
</organism>
<reference evidence="5 6" key="1">
    <citation type="submission" date="2024-06" db="EMBL/GenBank/DDBJ databases">
        <authorList>
            <person name="Chen R.Y."/>
        </authorList>
    </citation>
    <scope>NUCLEOTIDE SEQUENCE [LARGE SCALE GENOMIC DNA]</scope>
    <source>
        <strain evidence="5 6">D2</strain>
    </source>
</reference>
<dbReference type="Proteomes" id="UP001467690">
    <property type="component" value="Unassembled WGS sequence"/>
</dbReference>
<proteinExistence type="inferred from homology"/>
<comment type="pathway">
    <text evidence="4">Amino-acid biosynthesis; L-methionine biosynthesis via salvage pathway; L-methionine from S-methyl-5-thio-alpha-D-ribose 1-phosphate: step 4/6.</text>
</comment>
<evidence type="ECO:0000256" key="1">
    <source>
        <dbReference type="ARBA" id="ARBA00022605"/>
    </source>
</evidence>
<dbReference type="SFLD" id="SFLDG01133">
    <property type="entry name" value="C1.5.4:_Enolase-phosphatase_Li"/>
    <property type="match status" value="1"/>
</dbReference>
<dbReference type="SUPFAM" id="SSF56784">
    <property type="entry name" value="HAD-like"/>
    <property type="match status" value="1"/>
</dbReference>
<dbReference type="GO" id="GO:0043874">
    <property type="term" value="F:acireductone synthase activity"/>
    <property type="evidence" value="ECO:0007669"/>
    <property type="project" value="UniProtKB-EC"/>
</dbReference>
<evidence type="ECO:0000313" key="6">
    <source>
        <dbReference type="Proteomes" id="UP001467690"/>
    </source>
</evidence>
<keyword evidence="1 4" id="KW-0028">Amino-acid biosynthesis</keyword>
<dbReference type="Pfam" id="PF00702">
    <property type="entry name" value="Hydrolase"/>
    <property type="match status" value="1"/>
</dbReference>
<evidence type="ECO:0000256" key="3">
    <source>
        <dbReference type="ARBA" id="ARBA00023167"/>
    </source>
</evidence>
<sequence>MITHIITDIEGTTSSIAFVHTVLFPYARKRITHFLKAYREDVLVAEQINAVKLSCRNNEMTLDDVIAQLIEWIDNDVKEPSLKKLQGLIWQYGYEQGDFKGHLYRDAYQKLTEWNAQGQHLFVYSSGSVQAQKLLFKYSEFGDLTALFNGYFDTSVGHKREAGSYQNIHQSLACPAENVLFLSDIKEELDAAKMAGFNVLQLVRDDSVTVGAHPCVEDFSQIDISRICE</sequence>
<comment type="pathway">
    <text evidence="4">Amino-acid biosynthesis; L-methionine biosynthesis via salvage pathway; L-methionine from S-methyl-5-thio-alpha-D-ribose 1-phosphate: step 3/6.</text>
</comment>
<keyword evidence="4" id="KW-0460">Magnesium</keyword>
<dbReference type="NCBIfam" id="TIGR01691">
    <property type="entry name" value="enolase-ppase"/>
    <property type="match status" value="1"/>
</dbReference>
<dbReference type="EC" id="3.1.3.77" evidence="4"/>
<keyword evidence="4" id="KW-0479">Metal-binding</keyword>
<dbReference type="InterPro" id="IPR006439">
    <property type="entry name" value="HAD-SF_hydro_IA"/>
</dbReference>
<dbReference type="NCBIfam" id="TIGR01549">
    <property type="entry name" value="HAD-SF-IA-v1"/>
    <property type="match status" value="1"/>
</dbReference>